<dbReference type="InterPro" id="IPR012675">
    <property type="entry name" value="Beta-grasp_dom_sf"/>
</dbReference>
<evidence type="ECO:0000259" key="7">
    <source>
        <dbReference type="PROSITE" id="PS51085"/>
    </source>
</evidence>
<comment type="similarity">
    <text evidence="1">Belongs to the adrenodoxin/putidaredoxin family.</text>
</comment>
<dbReference type="GO" id="GO:0051537">
    <property type="term" value="F:2 iron, 2 sulfur cluster binding"/>
    <property type="evidence" value="ECO:0007669"/>
    <property type="project" value="UniProtKB-KW"/>
</dbReference>
<sequence length="105" mass="11055">MNVTWTLPDGHIATADVAEGTNLMEAAVANNIAGVVGECGGCLSCATCHIIVDPQWLDKTGDMSDFEDAMLDVTETERVASSRLSCQIVMSPALDGIKLTVPDTE</sequence>
<dbReference type="InterPro" id="IPR001041">
    <property type="entry name" value="2Fe-2S_ferredoxin-type"/>
</dbReference>
<dbReference type="RefSeq" id="WP_108827609.1">
    <property type="nucleotide sequence ID" value="NZ_OMOR01000001.1"/>
</dbReference>
<keyword evidence="9" id="KW-1185">Reference proteome</keyword>
<dbReference type="EMBL" id="OMOR01000001">
    <property type="protein sequence ID" value="SPH20388.1"/>
    <property type="molecule type" value="Genomic_DNA"/>
</dbReference>
<keyword evidence="5" id="KW-0411">Iron-sulfur</keyword>
<evidence type="ECO:0000256" key="5">
    <source>
        <dbReference type="ARBA" id="ARBA00023014"/>
    </source>
</evidence>
<reference evidence="8 9" key="1">
    <citation type="submission" date="2018-03" db="EMBL/GenBank/DDBJ databases">
        <authorList>
            <person name="Keele B.F."/>
        </authorList>
    </citation>
    <scope>NUCLEOTIDE SEQUENCE [LARGE SCALE GENOMIC DNA]</scope>
    <source>
        <strain evidence="8 9">CECT 8599</strain>
    </source>
</reference>
<evidence type="ECO:0000313" key="9">
    <source>
        <dbReference type="Proteomes" id="UP000244880"/>
    </source>
</evidence>
<dbReference type="GO" id="GO:0046872">
    <property type="term" value="F:metal ion binding"/>
    <property type="evidence" value="ECO:0007669"/>
    <property type="project" value="UniProtKB-KW"/>
</dbReference>
<name>A0A2R8BBF1_9RHOB</name>
<dbReference type="AlphaFoldDB" id="A0A2R8BBF1"/>
<dbReference type="GO" id="GO:0140647">
    <property type="term" value="P:P450-containing electron transport chain"/>
    <property type="evidence" value="ECO:0007669"/>
    <property type="project" value="InterPro"/>
</dbReference>
<dbReference type="GO" id="GO:0005829">
    <property type="term" value="C:cytosol"/>
    <property type="evidence" value="ECO:0007669"/>
    <property type="project" value="TreeGrafter"/>
</dbReference>
<evidence type="ECO:0000256" key="6">
    <source>
        <dbReference type="ARBA" id="ARBA00034078"/>
    </source>
</evidence>
<feature type="domain" description="2Fe-2S ferredoxin-type" evidence="7">
    <location>
        <begin position="1"/>
        <end position="105"/>
    </location>
</feature>
<dbReference type="PANTHER" id="PTHR23426">
    <property type="entry name" value="FERREDOXIN/ADRENODOXIN"/>
    <property type="match status" value="1"/>
</dbReference>
<gene>
    <name evidence="8" type="primary">camB</name>
    <name evidence="8" type="ORF">ASD8599_01124</name>
</gene>
<evidence type="ECO:0000313" key="8">
    <source>
        <dbReference type="EMBL" id="SPH20388.1"/>
    </source>
</evidence>
<dbReference type="SUPFAM" id="SSF54292">
    <property type="entry name" value="2Fe-2S ferredoxin-like"/>
    <property type="match status" value="1"/>
</dbReference>
<dbReference type="OrthoDB" id="9799640at2"/>
<dbReference type="Proteomes" id="UP000244880">
    <property type="component" value="Unassembled WGS sequence"/>
</dbReference>
<dbReference type="PROSITE" id="PS51085">
    <property type="entry name" value="2FE2S_FER_2"/>
    <property type="match status" value="1"/>
</dbReference>
<dbReference type="InterPro" id="IPR036010">
    <property type="entry name" value="2Fe-2S_ferredoxin-like_sf"/>
</dbReference>
<dbReference type="InterPro" id="IPR001055">
    <property type="entry name" value="Adrenodoxin-like"/>
</dbReference>
<evidence type="ECO:0000256" key="3">
    <source>
        <dbReference type="ARBA" id="ARBA00022723"/>
    </source>
</evidence>
<evidence type="ECO:0000256" key="1">
    <source>
        <dbReference type="ARBA" id="ARBA00010914"/>
    </source>
</evidence>
<dbReference type="GO" id="GO:0009055">
    <property type="term" value="F:electron transfer activity"/>
    <property type="evidence" value="ECO:0007669"/>
    <property type="project" value="TreeGrafter"/>
</dbReference>
<keyword evidence="2" id="KW-0001">2Fe-2S</keyword>
<evidence type="ECO:0000256" key="4">
    <source>
        <dbReference type="ARBA" id="ARBA00023004"/>
    </source>
</evidence>
<keyword evidence="3" id="KW-0479">Metal-binding</keyword>
<proteinExistence type="inferred from homology"/>
<organism evidence="8 9">
    <name type="scientific">Ascidiaceihabitans donghaensis</name>
    <dbReference type="NCBI Taxonomy" id="1510460"/>
    <lineage>
        <taxon>Bacteria</taxon>
        <taxon>Pseudomonadati</taxon>
        <taxon>Pseudomonadota</taxon>
        <taxon>Alphaproteobacteria</taxon>
        <taxon>Rhodobacterales</taxon>
        <taxon>Paracoccaceae</taxon>
        <taxon>Ascidiaceihabitans</taxon>
    </lineage>
</organism>
<dbReference type="Gene3D" id="3.10.20.30">
    <property type="match status" value="1"/>
</dbReference>
<accession>A0A2R8BBF1</accession>
<dbReference type="Pfam" id="PF00111">
    <property type="entry name" value="Fer2"/>
    <property type="match status" value="1"/>
</dbReference>
<dbReference type="PANTHER" id="PTHR23426:SF65">
    <property type="entry name" value="FERREDOXIN-2, MITOCHONDRIAL"/>
    <property type="match status" value="1"/>
</dbReference>
<keyword evidence="4" id="KW-0408">Iron</keyword>
<comment type="cofactor">
    <cofactor evidence="6">
        <name>[2Fe-2S] cluster</name>
        <dbReference type="ChEBI" id="CHEBI:190135"/>
    </cofactor>
</comment>
<evidence type="ECO:0000256" key="2">
    <source>
        <dbReference type="ARBA" id="ARBA00022714"/>
    </source>
</evidence>
<dbReference type="PRINTS" id="PR00355">
    <property type="entry name" value="ADRENODOXIN"/>
</dbReference>
<protein>
    <submittedName>
        <fullName evidence="8">Putidaredoxin</fullName>
    </submittedName>
</protein>
<dbReference type="CDD" id="cd00207">
    <property type="entry name" value="fer2"/>
    <property type="match status" value="1"/>
</dbReference>